<dbReference type="OrthoDB" id="186626at2759"/>
<dbReference type="Pfam" id="PF13578">
    <property type="entry name" value="Methyltransf_24"/>
    <property type="match status" value="1"/>
</dbReference>
<sequence>MVRSSDRYCGLRVAELGVATGHFSHDFLKASKNCVNRYYAIDTWRQQVNNYVDGNSWNNEGHHAHMAHAMQNLKTFWPHVSLIQEETVIAARLLDDSSLDFVLIDARHDFCAVHAELRAYWRKLRPGGIMAGHDYLTHAEAIEQLGKMYDGHQDWRVCANGTIRTGAVKGAVHEFASSLGLEVRRVFHLAFGHSPYWIMHKPPS</sequence>
<dbReference type="OMA" id="WRVCANG"/>
<name>A0A813E474_POLGL</name>
<dbReference type="PANTHER" id="PTHR37909:SF1">
    <property type="entry name" value="S-ADENOSYL-L-METHIONINE-DEPENDENT METHYLTRANSFERASES SUPERFAMILY PROTEIN"/>
    <property type="match status" value="1"/>
</dbReference>
<keyword evidence="2" id="KW-1185">Reference proteome</keyword>
<dbReference type="SUPFAM" id="SSF53335">
    <property type="entry name" value="S-adenosyl-L-methionine-dependent methyltransferases"/>
    <property type="match status" value="1"/>
</dbReference>
<accession>A0A813E474</accession>
<dbReference type="Proteomes" id="UP000654075">
    <property type="component" value="Unassembled WGS sequence"/>
</dbReference>
<protein>
    <recommendedName>
        <fullName evidence="3">Methyltransferase domain-containing protein</fullName>
    </recommendedName>
</protein>
<reference evidence="1" key="1">
    <citation type="submission" date="2021-02" db="EMBL/GenBank/DDBJ databases">
        <authorList>
            <person name="Dougan E. K."/>
            <person name="Rhodes N."/>
            <person name="Thang M."/>
            <person name="Chan C."/>
        </authorList>
    </citation>
    <scope>NUCLEOTIDE SEQUENCE</scope>
</reference>
<evidence type="ECO:0000313" key="2">
    <source>
        <dbReference type="Proteomes" id="UP000654075"/>
    </source>
</evidence>
<organism evidence="1 2">
    <name type="scientific">Polarella glacialis</name>
    <name type="common">Dinoflagellate</name>
    <dbReference type="NCBI Taxonomy" id="89957"/>
    <lineage>
        <taxon>Eukaryota</taxon>
        <taxon>Sar</taxon>
        <taxon>Alveolata</taxon>
        <taxon>Dinophyceae</taxon>
        <taxon>Suessiales</taxon>
        <taxon>Suessiaceae</taxon>
        <taxon>Polarella</taxon>
    </lineage>
</organism>
<dbReference type="Gene3D" id="3.40.50.150">
    <property type="entry name" value="Vaccinia Virus protein VP39"/>
    <property type="match status" value="1"/>
</dbReference>
<dbReference type="InterPro" id="IPR029063">
    <property type="entry name" value="SAM-dependent_MTases_sf"/>
</dbReference>
<evidence type="ECO:0008006" key="3">
    <source>
        <dbReference type="Google" id="ProtNLM"/>
    </source>
</evidence>
<dbReference type="PANTHER" id="PTHR37909">
    <property type="entry name" value="S-ADENOSYL-L-METHIONINE-DEPENDENT METHYLTRANSFERASES SUPERFAMILY PROTEIN"/>
    <property type="match status" value="1"/>
</dbReference>
<comment type="caution">
    <text evidence="1">The sequence shown here is derived from an EMBL/GenBank/DDBJ whole genome shotgun (WGS) entry which is preliminary data.</text>
</comment>
<gene>
    <name evidence="1" type="ORF">PGLA1383_LOCUS11072</name>
</gene>
<evidence type="ECO:0000313" key="1">
    <source>
        <dbReference type="EMBL" id="CAE8592417.1"/>
    </source>
</evidence>
<dbReference type="EMBL" id="CAJNNV010005657">
    <property type="protein sequence ID" value="CAE8592417.1"/>
    <property type="molecule type" value="Genomic_DNA"/>
</dbReference>
<proteinExistence type="predicted"/>
<dbReference type="AlphaFoldDB" id="A0A813E474"/>